<dbReference type="PANTHER" id="PTHR37984:SF11">
    <property type="entry name" value="INTEGRASE CATALYTIC DOMAIN-CONTAINING PROTEIN"/>
    <property type="match status" value="1"/>
</dbReference>
<reference evidence="2 3" key="1">
    <citation type="submission" date="2024-02" db="EMBL/GenBank/DDBJ databases">
        <title>Chromosome-scale genome assembly of the rough periwinkle Littorina saxatilis.</title>
        <authorList>
            <person name="De Jode A."/>
            <person name="Faria R."/>
            <person name="Formenti G."/>
            <person name="Sims Y."/>
            <person name="Smith T.P."/>
            <person name="Tracey A."/>
            <person name="Wood J.M.D."/>
            <person name="Zagrodzka Z.B."/>
            <person name="Johannesson K."/>
            <person name="Butlin R.K."/>
            <person name="Leder E.H."/>
        </authorList>
    </citation>
    <scope>NUCLEOTIDE SEQUENCE [LARGE SCALE GENOMIC DNA]</scope>
    <source>
        <strain evidence="2">Snail1</strain>
        <tissue evidence="2">Muscle</tissue>
    </source>
</reference>
<dbReference type="Pfam" id="PF17919">
    <property type="entry name" value="RT_RNaseH_2"/>
    <property type="match status" value="1"/>
</dbReference>
<organism evidence="2 3">
    <name type="scientific">Littorina saxatilis</name>
    <dbReference type="NCBI Taxonomy" id="31220"/>
    <lineage>
        <taxon>Eukaryota</taxon>
        <taxon>Metazoa</taxon>
        <taxon>Spiralia</taxon>
        <taxon>Lophotrochozoa</taxon>
        <taxon>Mollusca</taxon>
        <taxon>Gastropoda</taxon>
        <taxon>Caenogastropoda</taxon>
        <taxon>Littorinimorpha</taxon>
        <taxon>Littorinoidea</taxon>
        <taxon>Littorinidae</taxon>
        <taxon>Littorina</taxon>
    </lineage>
</organism>
<dbReference type="InterPro" id="IPR050951">
    <property type="entry name" value="Retrovirus_Pol_polyprotein"/>
</dbReference>
<dbReference type="SUPFAM" id="SSF56672">
    <property type="entry name" value="DNA/RNA polymerases"/>
    <property type="match status" value="1"/>
</dbReference>
<dbReference type="Gene3D" id="3.30.70.270">
    <property type="match status" value="2"/>
</dbReference>
<dbReference type="InterPro" id="IPR043502">
    <property type="entry name" value="DNA/RNA_pol_sf"/>
</dbReference>
<accession>A0AAN9FX23</accession>
<dbReference type="FunFam" id="3.30.70.270:FF:000026">
    <property type="entry name" value="Transposon Ty3-G Gag-Pol polyprotein"/>
    <property type="match status" value="1"/>
</dbReference>
<sequence>MLHETLRRIHDSGLTLNQKKCVFSQPQVEFYGFIFSGEGLKPDPVKVRALREAATPSNATQLRSFLGMAQYSARFIDNFATITEPLRQLTKQDATWSWEEPQETAFKTVKAALCKSATLTYFDIKKQTEILVDASPVGIAGLLSQDVRPVCYASRALSDVEQRYSQTEREALAVVWACEHFDIYIPGPDPGGGSRGSGTPPLEKACTLL</sequence>
<name>A0AAN9FX23_9CAEN</name>
<keyword evidence="3" id="KW-1185">Reference proteome</keyword>
<evidence type="ECO:0000313" key="2">
    <source>
        <dbReference type="EMBL" id="KAK7088231.1"/>
    </source>
</evidence>
<dbReference type="InterPro" id="IPR043128">
    <property type="entry name" value="Rev_trsase/Diguanyl_cyclase"/>
</dbReference>
<evidence type="ECO:0000259" key="1">
    <source>
        <dbReference type="Pfam" id="PF17919"/>
    </source>
</evidence>
<dbReference type="Proteomes" id="UP001374579">
    <property type="component" value="Unassembled WGS sequence"/>
</dbReference>
<dbReference type="EMBL" id="JBAMIC010004070">
    <property type="protein sequence ID" value="KAK7088231.1"/>
    <property type="molecule type" value="Genomic_DNA"/>
</dbReference>
<gene>
    <name evidence="2" type="ORF">V1264_022168</name>
</gene>
<dbReference type="PANTHER" id="PTHR37984">
    <property type="entry name" value="PROTEIN CBG26694"/>
    <property type="match status" value="1"/>
</dbReference>
<dbReference type="InterPro" id="IPR041577">
    <property type="entry name" value="RT_RNaseH_2"/>
</dbReference>
<protein>
    <recommendedName>
        <fullName evidence="1">Reverse transcriptase/retrotransposon-derived protein RNase H-like domain-containing protein</fullName>
    </recommendedName>
</protein>
<feature type="domain" description="Reverse transcriptase/retrotransposon-derived protein RNase H-like" evidence="1">
    <location>
        <begin position="98"/>
        <end position="187"/>
    </location>
</feature>
<proteinExistence type="predicted"/>
<dbReference type="AlphaFoldDB" id="A0AAN9FX23"/>
<evidence type="ECO:0000313" key="3">
    <source>
        <dbReference type="Proteomes" id="UP001374579"/>
    </source>
</evidence>
<comment type="caution">
    <text evidence="2">The sequence shown here is derived from an EMBL/GenBank/DDBJ whole genome shotgun (WGS) entry which is preliminary data.</text>
</comment>